<dbReference type="InterPro" id="IPR005475">
    <property type="entry name" value="Transketolase-like_Pyr-bd"/>
</dbReference>
<dbReference type="Gene3D" id="3.40.50.920">
    <property type="match status" value="1"/>
</dbReference>
<dbReference type="CDD" id="cd07036">
    <property type="entry name" value="TPP_PYR_E1-PDHc-beta_like"/>
    <property type="match status" value="1"/>
</dbReference>
<keyword evidence="2" id="KW-0560">Oxidoreductase</keyword>
<dbReference type="InterPro" id="IPR033248">
    <property type="entry name" value="Transketolase_C"/>
</dbReference>
<evidence type="ECO:0000313" key="5">
    <source>
        <dbReference type="EMBL" id="QSV44445.1"/>
    </source>
</evidence>
<sequence length="328" mass="35817">MSDMTYRDALNLALKEEMRRDPSMVVWGEDVALYEGSFKVTRGLLAEFGEERVRDTPISENTIVGVSIGAAMGGLRPVAELMTVNFALLAMDQIVNHMAKIRSMFGGQTHLPMVIRAPGGGGSQLGAQHSQSLETYFMHCPGIYVAVPATPADARGLLKSSIRDNNPVMFLEHELLYNSKGDVPDDPEFLIPLGKAEVKREGRDVTIVAYSRMTILALEAAAELEKDGISCEVVDLRTLTPLDSETFVASVKKTGRAVVVEECWHAAGLGGHLASIIAEECFDRLLAPVRRVSGLDVPMPYSRKIEKLCIPQVETIAAAVRETLSQKY</sequence>
<dbReference type="PANTHER" id="PTHR43257">
    <property type="entry name" value="PYRUVATE DEHYDROGENASE E1 COMPONENT BETA SUBUNIT"/>
    <property type="match status" value="1"/>
</dbReference>
<accession>A0ABX7Q070</accession>
<keyword evidence="6" id="KW-1185">Reference proteome</keyword>
<evidence type="ECO:0000259" key="4">
    <source>
        <dbReference type="SMART" id="SM00861"/>
    </source>
</evidence>
<dbReference type="NCBIfam" id="NF006667">
    <property type="entry name" value="PRK09212.1"/>
    <property type="match status" value="1"/>
</dbReference>
<reference evidence="5 6" key="1">
    <citation type="submission" date="2021-03" db="EMBL/GenBank/DDBJ databases">
        <title>Geobacter metallireducens gen. nov. sp. nov., a microorganism capable of coupling the complete oxidation of organic compounds to the reduction of iron and other metals.</title>
        <authorList>
            <person name="Li Y."/>
        </authorList>
    </citation>
    <scope>NUCLEOTIDE SEQUENCE [LARGE SCALE GENOMIC DNA]</scope>
    <source>
        <strain evidence="5 6">Jerry-YX</strain>
    </source>
</reference>
<dbReference type="SMART" id="SM00861">
    <property type="entry name" value="Transket_pyr"/>
    <property type="match status" value="1"/>
</dbReference>
<protein>
    <submittedName>
        <fullName evidence="5">Alpha-ketoacid dehydrogenase subunit beta</fullName>
    </submittedName>
</protein>
<dbReference type="Pfam" id="PF02779">
    <property type="entry name" value="Transket_pyr"/>
    <property type="match status" value="1"/>
</dbReference>
<dbReference type="PANTHER" id="PTHR43257:SF2">
    <property type="entry name" value="PYRUVATE DEHYDROGENASE E1 COMPONENT SUBUNIT BETA"/>
    <property type="match status" value="1"/>
</dbReference>
<keyword evidence="3" id="KW-0786">Thiamine pyrophosphate</keyword>
<dbReference type="Pfam" id="PF02780">
    <property type="entry name" value="Transketolase_C"/>
    <property type="match status" value="1"/>
</dbReference>
<dbReference type="SUPFAM" id="SSF52518">
    <property type="entry name" value="Thiamin diphosphate-binding fold (THDP-binding)"/>
    <property type="match status" value="1"/>
</dbReference>
<organism evidence="5 6">
    <name type="scientific">Geobacter benzoatilyticus</name>
    <dbReference type="NCBI Taxonomy" id="2815309"/>
    <lineage>
        <taxon>Bacteria</taxon>
        <taxon>Pseudomonadati</taxon>
        <taxon>Thermodesulfobacteriota</taxon>
        <taxon>Desulfuromonadia</taxon>
        <taxon>Geobacterales</taxon>
        <taxon>Geobacteraceae</taxon>
        <taxon>Geobacter</taxon>
    </lineage>
</organism>
<dbReference type="InterPro" id="IPR029061">
    <property type="entry name" value="THDP-binding"/>
</dbReference>
<feature type="domain" description="Transketolase-like pyrimidine-binding" evidence="4">
    <location>
        <begin position="4"/>
        <end position="179"/>
    </location>
</feature>
<evidence type="ECO:0000313" key="6">
    <source>
        <dbReference type="Proteomes" id="UP000663651"/>
    </source>
</evidence>
<evidence type="ECO:0000256" key="1">
    <source>
        <dbReference type="ARBA" id="ARBA00001964"/>
    </source>
</evidence>
<evidence type="ECO:0000256" key="3">
    <source>
        <dbReference type="ARBA" id="ARBA00023052"/>
    </source>
</evidence>
<dbReference type="Gene3D" id="3.40.50.970">
    <property type="match status" value="1"/>
</dbReference>
<evidence type="ECO:0000256" key="2">
    <source>
        <dbReference type="ARBA" id="ARBA00023002"/>
    </source>
</evidence>
<dbReference type="SUPFAM" id="SSF52922">
    <property type="entry name" value="TK C-terminal domain-like"/>
    <property type="match status" value="1"/>
</dbReference>
<dbReference type="EMBL" id="CP071382">
    <property type="protein sequence ID" value="QSV44445.1"/>
    <property type="molecule type" value="Genomic_DNA"/>
</dbReference>
<gene>
    <name evidence="5" type="ORF">JZM60_09680</name>
</gene>
<dbReference type="Proteomes" id="UP000663651">
    <property type="component" value="Chromosome"/>
</dbReference>
<comment type="cofactor">
    <cofactor evidence="1">
        <name>thiamine diphosphate</name>
        <dbReference type="ChEBI" id="CHEBI:58937"/>
    </cofactor>
</comment>
<dbReference type="InterPro" id="IPR009014">
    <property type="entry name" value="Transketo_C/PFOR_II"/>
</dbReference>
<name>A0ABX7Q070_9BACT</name>
<proteinExistence type="predicted"/>